<feature type="signal peptide" evidence="1">
    <location>
        <begin position="1"/>
        <end position="19"/>
    </location>
</feature>
<gene>
    <name evidence="2" type="ORF">LY11_00786</name>
</gene>
<feature type="chain" id="PRO_5016418882" description="Secreted protein" evidence="1">
    <location>
        <begin position="20"/>
        <end position="122"/>
    </location>
</feature>
<evidence type="ECO:0008006" key="4">
    <source>
        <dbReference type="Google" id="ProtNLM"/>
    </source>
</evidence>
<protein>
    <recommendedName>
        <fullName evidence="4">Secreted protein</fullName>
    </recommendedName>
</protein>
<dbReference type="RefSeq" id="WP_111632410.1">
    <property type="nucleotide sequence ID" value="NZ_QLLR01000002.1"/>
</dbReference>
<reference evidence="2 3" key="1">
    <citation type="submission" date="2018-06" db="EMBL/GenBank/DDBJ databases">
        <title>Genomic Encyclopedia of Archaeal and Bacterial Type Strains, Phase II (KMG-II): from individual species to whole genera.</title>
        <authorList>
            <person name="Goeker M."/>
        </authorList>
    </citation>
    <scope>NUCLEOTIDE SEQUENCE [LARGE SCALE GENOMIC DNA]</scope>
    <source>
        <strain evidence="2 3">DSM 14825</strain>
    </source>
</reference>
<dbReference type="STRING" id="188932.AY601_0775"/>
<dbReference type="EMBL" id="QLLR01000002">
    <property type="protein sequence ID" value="RAJ35541.1"/>
    <property type="molecule type" value="Genomic_DNA"/>
</dbReference>
<dbReference type="OrthoDB" id="980645at2"/>
<accession>A0A327T2Y1</accession>
<proteinExistence type="predicted"/>
<dbReference type="AlphaFoldDB" id="A0A327T2Y1"/>
<evidence type="ECO:0000313" key="3">
    <source>
        <dbReference type="Proteomes" id="UP000249754"/>
    </source>
</evidence>
<evidence type="ECO:0000313" key="2">
    <source>
        <dbReference type="EMBL" id="RAJ35541.1"/>
    </source>
</evidence>
<sequence length="122" mass="14260">MFRSILVHLLILTTLTANFSQVFVQAGFELNENYIVSKLCINRDKPQMHCNGKCYLMRKLKQAEQKEKSRERETQRGMHQLGVVVEKLSFNPDTTLVMPEYQEELPFRLPAYAADIFQPPRL</sequence>
<evidence type="ECO:0000256" key="1">
    <source>
        <dbReference type="SAM" id="SignalP"/>
    </source>
</evidence>
<dbReference type="Proteomes" id="UP000249754">
    <property type="component" value="Unassembled WGS sequence"/>
</dbReference>
<keyword evidence="1" id="KW-0732">Signal</keyword>
<comment type="caution">
    <text evidence="2">The sequence shown here is derived from an EMBL/GenBank/DDBJ whole genome shotgun (WGS) entry which is preliminary data.</text>
</comment>
<name>A0A327T2Y1_9SPHI</name>
<organism evidence="2 3">
    <name type="scientific">Pedobacter cryoconitis</name>
    <dbReference type="NCBI Taxonomy" id="188932"/>
    <lineage>
        <taxon>Bacteria</taxon>
        <taxon>Pseudomonadati</taxon>
        <taxon>Bacteroidota</taxon>
        <taxon>Sphingobacteriia</taxon>
        <taxon>Sphingobacteriales</taxon>
        <taxon>Sphingobacteriaceae</taxon>
        <taxon>Pedobacter</taxon>
    </lineage>
</organism>